<dbReference type="STRING" id="474960.SAMN05216180_1046"/>
<gene>
    <name evidence="1" type="ORF">SAMN05216180_1046</name>
</gene>
<accession>A0A1H8A3D7</accession>
<organism evidence="1 2">
    <name type="scientific">Hydrogenoanaerobacterium saccharovorans</name>
    <dbReference type="NCBI Taxonomy" id="474960"/>
    <lineage>
        <taxon>Bacteria</taxon>
        <taxon>Bacillati</taxon>
        <taxon>Bacillota</taxon>
        <taxon>Clostridia</taxon>
        <taxon>Eubacteriales</taxon>
        <taxon>Oscillospiraceae</taxon>
        <taxon>Hydrogenoanaerobacterium</taxon>
    </lineage>
</organism>
<evidence type="ECO:0000313" key="2">
    <source>
        <dbReference type="Proteomes" id="UP000199158"/>
    </source>
</evidence>
<protein>
    <submittedName>
        <fullName evidence="1">Uncharacterized protein</fullName>
    </submittedName>
</protein>
<keyword evidence="2" id="KW-1185">Reference proteome</keyword>
<dbReference type="EMBL" id="FOCG01000001">
    <property type="protein sequence ID" value="SEM64424.1"/>
    <property type="molecule type" value="Genomic_DNA"/>
</dbReference>
<reference evidence="1 2" key="1">
    <citation type="submission" date="2016-10" db="EMBL/GenBank/DDBJ databases">
        <authorList>
            <person name="de Groot N.N."/>
        </authorList>
    </citation>
    <scope>NUCLEOTIDE SEQUENCE [LARGE SCALE GENOMIC DNA]</scope>
    <source>
        <strain evidence="1 2">CGMCC 1.5070</strain>
    </source>
</reference>
<dbReference type="Proteomes" id="UP000199158">
    <property type="component" value="Unassembled WGS sequence"/>
</dbReference>
<sequence>MFTDYEKKLYKKLYDSFQSDEFLVCFDLPEDKEEKELLLSAARHFEDAGIACAVVSPDLGYDYLELELMPQYAYHYVDL</sequence>
<name>A0A1H8A3D7_9FIRM</name>
<dbReference type="RefSeq" id="WP_092752328.1">
    <property type="nucleotide sequence ID" value="NZ_FOCG01000001.1"/>
</dbReference>
<proteinExistence type="predicted"/>
<dbReference type="AlphaFoldDB" id="A0A1H8A3D7"/>
<evidence type="ECO:0000313" key="1">
    <source>
        <dbReference type="EMBL" id="SEM64424.1"/>
    </source>
</evidence>